<accession>A0A5C5ULF7</accession>
<comment type="caution">
    <text evidence="2">The sequence shown here is derived from an EMBL/GenBank/DDBJ whole genome shotgun (WGS) entry which is preliminary data.</text>
</comment>
<feature type="transmembrane region" description="Helical" evidence="1">
    <location>
        <begin position="228"/>
        <end position="245"/>
    </location>
</feature>
<dbReference type="OrthoDB" id="3696421at2"/>
<proteinExistence type="predicted"/>
<keyword evidence="3" id="KW-1185">Reference proteome</keyword>
<dbReference type="EMBL" id="VOHM01000007">
    <property type="protein sequence ID" value="TWT26657.1"/>
    <property type="molecule type" value="Genomic_DNA"/>
</dbReference>
<evidence type="ECO:0000256" key="1">
    <source>
        <dbReference type="SAM" id="Phobius"/>
    </source>
</evidence>
<name>A0A5C5ULF7_9CORY</name>
<reference evidence="2 3" key="1">
    <citation type="submission" date="2019-08" db="EMBL/GenBank/DDBJ databases">
        <authorList>
            <person name="Lei W."/>
        </authorList>
    </citation>
    <scope>NUCLEOTIDE SEQUENCE [LARGE SCALE GENOMIC DNA]</scope>
    <source>
        <strain evidence="2 3">CCUG 58627</strain>
    </source>
</reference>
<organism evidence="2 3">
    <name type="scientific">Corynebacterium canis</name>
    <dbReference type="NCBI Taxonomy" id="679663"/>
    <lineage>
        <taxon>Bacteria</taxon>
        <taxon>Bacillati</taxon>
        <taxon>Actinomycetota</taxon>
        <taxon>Actinomycetes</taxon>
        <taxon>Mycobacteriales</taxon>
        <taxon>Corynebacteriaceae</taxon>
        <taxon>Corynebacterium</taxon>
    </lineage>
</organism>
<evidence type="ECO:0000313" key="2">
    <source>
        <dbReference type="EMBL" id="TWT26657.1"/>
    </source>
</evidence>
<evidence type="ECO:0008006" key="4">
    <source>
        <dbReference type="Google" id="ProtNLM"/>
    </source>
</evidence>
<dbReference type="RefSeq" id="WP_146323932.1">
    <property type="nucleotide sequence ID" value="NZ_BAABLR010000007.1"/>
</dbReference>
<dbReference type="Proteomes" id="UP000320791">
    <property type="component" value="Unassembled WGS sequence"/>
</dbReference>
<dbReference type="AlphaFoldDB" id="A0A5C5ULF7"/>
<keyword evidence="1" id="KW-0472">Membrane</keyword>
<feature type="transmembrane region" description="Helical" evidence="1">
    <location>
        <begin position="251"/>
        <end position="268"/>
    </location>
</feature>
<sequence length="350" mass="39772">MSGGLVIGLIVAVWLFVLAPLVLRGQKPISRAGDAFDDTRVVYEGGSGDIEQPRRRPRLARRAEAEAEDLEELEETFEEPEVIIEGEPTHSVRARRLLAAVTGKRDREQPEEIEEEFQAELAEEVAAQDAAEGVTERVELADEWEDGDEPYGYDDAYTSPADYLHPAADEDEPVDYFDESEAYADDEQELELTEEDRAFAERRRGRGGYDPVADAANRTSRYQRRQRTFMILIAGLVITTIIGAIVGGMAWIAPSIAASLIVIYLFVLRQQVRAENQLRERRIRQLRRARLGVRNAHDEELGIPARLRRPGAVVLEADDESPDFEYLEYTRSSDYYTDDDYDYRTPRRVS</sequence>
<protein>
    <recommendedName>
        <fullName evidence="4">DUF3329 domain-containing protein</fullName>
    </recommendedName>
</protein>
<dbReference type="InterPro" id="IPR053779">
    <property type="entry name" value="GlpR"/>
</dbReference>
<keyword evidence="1" id="KW-0812">Transmembrane</keyword>
<feature type="transmembrane region" description="Helical" evidence="1">
    <location>
        <begin position="6"/>
        <end position="23"/>
    </location>
</feature>
<gene>
    <name evidence="2" type="ORF">FRX94_04475</name>
</gene>
<evidence type="ECO:0000313" key="3">
    <source>
        <dbReference type="Proteomes" id="UP000320791"/>
    </source>
</evidence>
<dbReference type="NCBIfam" id="NF045516">
    <property type="entry name" value="GlpR"/>
    <property type="match status" value="1"/>
</dbReference>
<keyword evidence="1" id="KW-1133">Transmembrane helix</keyword>